<dbReference type="RefSeq" id="WP_192752697.1">
    <property type="nucleotide sequence ID" value="NZ_BAABJL010000273.1"/>
</dbReference>
<reference evidence="2" key="1">
    <citation type="submission" date="2020-10" db="EMBL/GenBank/DDBJ databases">
        <title>Sequencing the genomes of 1000 actinobacteria strains.</title>
        <authorList>
            <person name="Klenk H.-P."/>
        </authorList>
    </citation>
    <scope>NUCLEOTIDE SEQUENCE</scope>
    <source>
        <strain evidence="2">DSM 45354</strain>
    </source>
</reference>
<evidence type="ECO:0000256" key="1">
    <source>
        <dbReference type="SAM" id="MobiDB-lite"/>
    </source>
</evidence>
<protein>
    <submittedName>
        <fullName evidence="2">Ferric iron reductase protein FhuF</fullName>
    </submittedName>
</protein>
<organism evidence="2 3">
    <name type="scientific">Actinopolymorpha pittospori</name>
    <dbReference type="NCBI Taxonomy" id="648752"/>
    <lineage>
        <taxon>Bacteria</taxon>
        <taxon>Bacillati</taxon>
        <taxon>Actinomycetota</taxon>
        <taxon>Actinomycetes</taxon>
        <taxon>Propionibacteriales</taxon>
        <taxon>Actinopolymorphaceae</taxon>
        <taxon>Actinopolymorpha</taxon>
    </lineage>
</organism>
<evidence type="ECO:0000313" key="2">
    <source>
        <dbReference type="EMBL" id="MBE1609043.1"/>
    </source>
</evidence>
<feature type="region of interest" description="Disordered" evidence="1">
    <location>
        <begin position="16"/>
        <end position="40"/>
    </location>
</feature>
<feature type="compositionally biased region" description="Basic and acidic residues" evidence="1">
    <location>
        <begin position="27"/>
        <end position="36"/>
    </location>
</feature>
<accession>A0A927N2E4</accession>
<evidence type="ECO:0000313" key="3">
    <source>
        <dbReference type="Proteomes" id="UP000638648"/>
    </source>
</evidence>
<sequence>MDEHVPERVRAALARLQSPPTSAPLRLLHEPPPREVSDDESGVLAGWWPVPRLTEAPFWERLAAAYSAGLETPHLPVGGACGLQHYAGRLVLAVLGQHYAGRLVLAVLGAWVQTGHLPPLAHERWWMRLDENGHTLDVGLLAPVEVWTSTAPGEPMDVEGSANALLTGHFGPIVEAARSATRITARLAYGCVAASRAGAFASLHRRAVPEDRVRVRDVAERFLRAGAWPDPDRTVTFTEIGLPQTSALVHERRTCCLIRLGTGHAACSSCPDIPREERWPRLVAAAASRDQASDLRVVVGRG</sequence>
<dbReference type="EMBL" id="JADBEM010000001">
    <property type="protein sequence ID" value="MBE1609043.1"/>
    <property type="molecule type" value="Genomic_DNA"/>
</dbReference>
<comment type="caution">
    <text evidence="2">The sequence shown here is derived from an EMBL/GenBank/DDBJ whole genome shotgun (WGS) entry which is preliminary data.</text>
</comment>
<name>A0A927N2E4_9ACTN</name>
<keyword evidence="3" id="KW-1185">Reference proteome</keyword>
<dbReference type="AlphaFoldDB" id="A0A927N2E4"/>
<gene>
    <name evidence="2" type="ORF">HEB94_005891</name>
</gene>
<dbReference type="Proteomes" id="UP000638648">
    <property type="component" value="Unassembled WGS sequence"/>
</dbReference>
<proteinExistence type="predicted"/>